<dbReference type="AlphaFoldDB" id="A0A1L9BIG2"/>
<accession>A0A1L9BIG2</accession>
<name>A0A1L9BIG2_9BACT</name>
<gene>
    <name evidence="1" type="ORF">BON30_02130</name>
</gene>
<dbReference type="EMBL" id="MPIN01000001">
    <property type="protein sequence ID" value="OJH42043.1"/>
    <property type="molecule type" value="Genomic_DNA"/>
</dbReference>
<dbReference type="Proteomes" id="UP000182229">
    <property type="component" value="Unassembled WGS sequence"/>
</dbReference>
<protein>
    <submittedName>
        <fullName evidence="1">Uncharacterized protein</fullName>
    </submittedName>
</protein>
<sequence length="100" mass="10085">MQAREVAMTWMLQAAVVLAVPLSLGGAVWTGVRLIRAARAARGAAASTAVGLYTRATDLDGDAELGLGGFKGWLADLIDGASDSDASSGFDASCGEDGDP</sequence>
<proteinExistence type="predicted"/>
<reference evidence="1 2" key="2">
    <citation type="submission" date="2016-12" db="EMBL/GenBank/DDBJ databases">
        <title>Draft Genome Sequence of Cystobacter ferrugineus Strain Cbfe23.</title>
        <authorList>
            <person name="Akbar S."/>
            <person name="Dowd S.E."/>
            <person name="Stevens D.C."/>
        </authorList>
    </citation>
    <scope>NUCLEOTIDE SEQUENCE [LARGE SCALE GENOMIC DNA]</scope>
    <source>
        <strain evidence="1 2">Cbfe23</strain>
    </source>
</reference>
<evidence type="ECO:0000313" key="2">
    <source>
        <dbReference type="Proteomes" id="UP000182229"/>
    </source>
</evidence>
<evidence type="ECO:0000313" key="1">
    <source>
        <dbReference type="EMBL" id="OJH42043.1"/>
    </source>
</evidence>
<keyword evidence="2" id="KW-1185">Reference proteome</keyword>
<reference evidence="2" key="1">
    <citation type="submission" date="2016-11" db="EMBL/GenBank/DDBJ databases">
        <authorList>
            <person name="Shukria A."/>
            <person name="Stevens D.C."/>
        </authorList>
    </citation>
    <scope>NUCLEOTIDE SEQUENCE [LARGE SCALE GENOMIC DNA]</scope>
    <source>
        <strain evidence="2">Cbfe23</strain>
    </source>
</reference>
<comment type="caution">
    <text evidence="1">The sequence shown here is derived from an EMBL/GenBank/DDBJ whole genome shotgun (WGS) entry which is preliminary data.</text>
</comment>
<organism evidence="1 2">
    <name type="scientific">Cystobacter ferrugineus</name>
    <dbReference type="NCBI Taxonomy" id="83449"/>
    <lineage>
        <taxon>Bacteria</taxon>
        <taxon>Pseudomonadati</taxon>
        <taxon>Myxococcota</taxon>
        <taxon>Myxococcia</taxon>
        <taxon>Myxococcales</taxon>
        <taxon>Cystobacterineae</taxon>
        <taxon>Archangiaceae</taxon>
        <taxon>Cystobacter</taxon>
    </lineage>
</organism>